<feature type="transmembrane region" description="Helical" evidence="1">
    <location>
        <begin position="82"/>
        <end position="102"/>
    </location>
</feature>
<feature type="transmembrane region" description="Helical" evidence="1">
    <location>
        <begin position="43"/>
        <end position="70"/>
    </location>
</feature>
<dbReference type="EMBL" id="JAAGWQ010000133">
    <property type="protein sequence ID" value="KAF5664431.1"/>
    <property type="molecule type" value="Genomic_DNA"/>
</dbReference>
<keyword evidence="1" id="KW-1133">Transmembrane helix</keyword>
<gene>
    <name evidence="2" type="ORF">FHETE_7022</name>
</gene>
<reference evidence="2 3" key="1">
    <citation type="submission" date="2020-05" db="EMBL/GenBank/DDBJ databases">
        <title>Identification and distribution of gene clusters putatively required for synthesis of sphingolipid metabolism inhibitors in phylogenetically diverse species of the filamentous fungus Fusarium.</title>
        <authorList>
            <person name="Kim H.-S."/>
            <person name="Busman M."/>
            <person name="Brown D.W."/>
            <person name="Divon H."/>
            <person name="Uhlig S."/>
            <person name="Proctor R.H."/>
        </authorList>
    </citation>
    <scope>NUCLEOTIDE SEQUENCE [LARGE SCALE GENOMIC DNA]</scope>
    <source>
        <strain evidence="2 3">NRRL 20693</strain>
    </source>
</reference>
<proteinExistence type="predicted"/>
<dbReference type="Proteomes" id="UP000567885">
    <property type="component" value="Unassembled WGS sequence"/>
</dbReference>
<evidence type="ECO:0000313" key="2">
    <source>
        <dbReference type="EMBL" id="KAF5664431.1"/>
    </source>
</evidence>
<evidence type="ECO:0000313" key="3">
    <source>
        <dbReference type="Proteomes" id="UP000567885"/>
    </source>
</evidence>
<feature type="transmembrane region" description="Helical" evidence="1">
    <location>
        <begin position="590"/>
        <end position="613"/>
    </location>
</feature>
<evidence type="ECO:0000256" key="1">
    <source>
        <dbReference type="SAM" id="Phobius"/>
    </source>
</evidence>
<keyword evidence="1" id="KW-0472">Membrane</keyword>
<sequence length="691" mass="75382">MAIFTRPEKKGLMATTSSIELTSAHNADTTKPTTTLDQSSPSWFMRVGLTIPVIVIPVAYIVLVVLMGCINGKPQNSFGDNVAEVATVASTLWPISFAAVIGPLLKTLALLCAEKGSTLVSLEFLLTSQTTASAVKNVFTMGFFRSWAVAIVAIWFLSPLGGQAALRCLYLKENIIQTEVPALYYLGNNSTKMYIYYFGGAYAFQGASAAASELSNLRAVVSTSFFAPSTLVSHANGSSSNFANAVKGLGGKLQASQSGQRDLWRNVKVPFVQYLPGYDHENPTSWVSVPQDQVVSYASHVGLPVRGASFDRAGNSTMFVKYHYQTLSCGDAFEGTDLVRNGSTALRFHNTSSDTALRHQYLGTNIQNTGYPNVWFDILNTSAAAREATFYNPPQGPWDPRPRLQLVMGEPCWSSLKFESWNRTRVCNIGISYVEMEVQCTRATAVADLVCQATRARHAPSYPINGNLTALSNTMLARNVLNQLAFTGATLRSSQFSMLERYLRDPPTSLQPSFERAGGAHNGPNCDFSPPTDILERRLATALNTMIMASYKTADLTGGDEISVDDSDSIWEKTNANWTEYGAKTYALNVPWYCTTVISVVILLICAVANVVVRQLIKAPDFLDSVVGLTRDSPFINLSQDGSGLSGADRLNTIRDVKVRICDVYPEQEVGRVALTTDLGGPELRWERAYT</sequence>
<protein>
    <submittedName>
        <fullName evidence="2">Uncharacterized protein</fullName>
    </submittedName>
</protein>
<name>A0A8H5T7J4_FUSHE</name>
<comment type="caution">
    <text evidence="2">The sequence shown here is derived from an EMBL/GenBank/DDBJ whole genome shotgun (WGS) entry which is preliminary data.</text>
</comment>
<feature type="transmembrane region" description="Helical" evidence="1">
    <location>
        <begin position="138"/>
        <end position="158"/>
    </location>
</feature>
<organism evidence="2 3">
    <name type="scientific">Fusarium heterosporum</name>
    <dbReference type="NCBI Taxonomy" id="42747"/>
    <lineage>
        <taxon>Eukaryota</taxon>
        <taxon>Fungi</taxon>
        <taxon>Dikarya</taxon>
        <taxon>Ascomycota</taxon>
        <taxon>Pezizomycotina</taxon>
        <taxon>Sordariomycetes</taxon>
        <taxon>Hypocreomycetidae</taxon>
        <taxon>Hypocreales</taxon>
        <taxon>Nectriaceae</taxon>
        <taxon>Fusarium</taxon>
        <taxon>Fusarium heterosporum species complex</taxon>
    </lineage>
</organism>
<dbReference type="AlphaFoldDB" id="A0A8H5T7J4"/>
<keyword evidence="1" id="KW-0812">Transmembrane</keyword>
<accession>A0A8H5T7J4</accession>
<keyword evidence="3" id="KW-1185">Reference proteome</keyword>
<dbReference type="OrthoDB" id="3692311at2759"/>